<evidence type="ECO:0000313" key="3">
    <source>
        <dbReference type="Proteomes" id="UP001558613"/>
    </source>
</evidence>
<feature type="region of interest" description="Disordered" evidence="1">
    <location>
        <begin position="1"/>
        <end position="27"/>
    </location>
</feature>
<feature type="non-terminal residue" evidence="2">
    <location>
        <position position="155"/>
    </location>
</feature>
<dbReference type="Proteomes" id="UP001558613">
    <property type="component" value="Unassembled WGS sequence"/>
</dbReference>
<name>A0ABR3N9L2_9TELE</name>
<proteinExistence type="predicted"/>
<sequence length="155" mass="17678">LKEEQLRQEQENEMETYKVAERSREEVPTSYDLISFDAEEPAASQTHVSTVQAADVSPRLTEVIYDDFSVKPRRWGTGARRSSTPSPSRESPAAPDYSLQPESKSSHEGYVHDLFGFEPEASSPQNSTESRKQTYLFEEETEFKPKDLLEPETDE</sequence>
<evidence type="ECO:0000256" key="1">
    <source>
        <dbReference type="SAM" id="MobiDB-lite"/>
    </source>
</evidence>
<dbReference type="EMBL" id="JAYMGO010000005">
    <property type="protein sequence ID" value="KAL1273671.1"/>
    <property type="molecule type" value="Genomic_DNA"/>
</dbReference>
<evidence type="ECO:0000313" key="2">
    <source>
        <dbReference type="EMBL" id="KAL1273671.1"/>
    </source>
</evidence>
<comment type="caution">
    <text evidence="2">The sequence shown here is derived from an EMBL/GenBank/DDBJ whole genome shotgun (WGS) entry which is preliminary data.</text>
</comment>
<organism evidence="2 3">
    <name type="scientific">Cirrhinus molitorella</name>
    <name type="common">mud carp</name>
    <dbReference type="NCBI Taxonomy" id="172907"/>
    <lineage>
        <taxon>Eukaryota</taxon>
        <taxon>Metazoa</taxon>
        <taxon>Chordata</taxon>
        <taxon>Craniata</taxon>
        <taxon>Vertebrata</taxon>
        <taxon>Euteleostomi</taxon>
        <taxon>Actinopterygii</taxon>
        <taxon>Neopterygii</taxon>
        <taxon>Teleostei</taxon>
        <taxon>Ostariophysi</taxon>
        <taxon>Cypriniformes</taxon>
        <taxon>Cyprinidae</taxon>
        <taxon>Labeoninae</taxon>
        <taxon>Labeonini</taxon>
        <taxon>Cirrhinus</taxon>
    </lineage>
</organism>
<protein>
    <submittedName>
        <fullName evidence="2">Uncharacterized protein</fullName>
    </submittedName>
</protein>
<keyword evidence="3" id="KW-1185">Reference proteome</keyword>
<feature type="compositionally biased region" description="Low complexity" evidence="1">
    <location>
        <begin position="79"/>
        <end position="95"/>
    </location>
</feature>
<feature type="non-terminal residue" evidence="2">
    <location>
        <position position="1"/>
    </location>
</feature>
<reference evidence="2 3" key="1">
    <citation type="submission" date="2023-09" db="EMBL/GenBank/DDBJ databases">
        <authorList>
            <person name="Wang M."/>
        </authorList>
    </citation>
    <scope>NUCLEOTIDE SEQUENCE [LARGE SCALE GENOMIC DNA]</scope>
    <source>
        <strain evidence="2">GT-2023</strain>
        <tissue evidence="2">Liver</tissue>
    </source>
</reference>
<gene>
    <name evidence="2" type="ORF">QQF64_026485</name>
</gene>
<accession>A0ABR3N9L2</accession>
<feature type="region of interest" description="Disordered" evidence="1">
    <location>
        <begin position="73"/>
        <end position="155"/>
    </location>
</feature>